<evidence type="ECO:0000313" key="2">
    <source>
        <dbReference type="EMBL" id="KPV52522.1"/>
    </source>
</evidence>
<dbReference type="AlphaFoldDB" id="A0A0P9DGN5"/>
<sequence>MADTPHDPFLPSSNPEVALLQHELSEAYKTIKALSRQLDKEQHRHAETVRAHKKTLDNLAEAGRERSALEHDRALWQARAEAEQVVMPFTIGGLTIDMSPSEVQAIRKAMERLYPTGANSGDAARLQAWNSALDPLED</sequence>
<accession>A0A0P9DGN5</accession>
<reference evidence="2 3" key="1">
    <citation type="submission" date="2015-09" db="EMBL/GenBank/DDBJ databases">
        <title>Draft genome sequence of Kouleothrix aurantiaca JCM 19913.</title>
        <authorList>
            <person name="Hemp J."/>
        </authorList>
    </citation>
    <scope>NUCLEOTIDE SEQUENCE [LARGE SCALE GENOMIC DNA]</scope>
    <source>
        <strain evidence="2 3">COM-B</strain>
    </source>
</reference>
<dbReference type="Proteomes" id="UP000050509">
    <property type="component" value="Unassembled WGS sequence"/>
</dbReference>
<comment type="caution">
    <text evidence="2">The sequence shown here is derived from an EMBL/GenBank/DDBJ whole genome shotgun (WGS) entry which is preliminary data.</text>
</comment>
<protein>
    <submittedName>
        <fullName evidence="2">Uncharacterized protein</fullName>
    </submittedName>
</protein>
<feature type="coiled-coil region" evidence="1">
    <location>
        <begin position="17"/>
        <end position="44"/>
    </location>
</feature>
<organism evidence="2 3">
    <name type="scientific">Kouleothrix aurantiaca</name>
    <dbReference type="NCBI Taxonomy" id="186479"/>
    <lineage>
        <taxon>Bacteria</taxon>
        <taxon>Bacillati</taxon>
        <taxon>Chloroflexota</taxon>
        <taxon>Chloroflexia</taxon>
        <taxon>Chloroflexales</taxon>
        <taxon>Roseiflexineae</taxon>
        <taxon>Roseiflexaceae</taxon>
        <taxon>Kouleothrix</taxon>
    </lineage>
</organism>
<evidence type="ECO:0000313" key="3">
    <source>
        <dbReference type="Proteomes" id="UP000050509"/>
    </source>
</evidence>
<name>A0A0P9DGN5_9CHLR</name>
<evidence type="ECO:0000256" key="1">
    <source>
        <dbReference type="SAM" id="Coils"/>
    </source>
</evidence>
<proteinExistence type="predicted"/>
<keyword evidence="1" id="KW-0175">Coiled coil</keyword>
<keyword evidence="3" id="KW-1185">Reference proteome</keyword>
<gene>
    <name evidence="2" type="ORF">SE17_15010</name>
</gene>
<dbReference type="EMBL" id="LJCR01000516">
    <property type="protein sequence ID" value="KPV52522.1"/>
    <property type="molecule type" value="Genomic_DNA"/>
</dbReference>